<evidence type="ECO:0000256" key="4">
    <source>
        <dbReference type="ARBA" id="ARBA00022989"/>
    </source>
</evidence>
<evidence type="ECO:0000259" key="13">
    <source>
        <dbReference type="PROSITE" id="PS50262"/>
    </source>
</evidence>
<evidence type="ECO:0000256" key="12">
    <source>
        <dbReference type="SAM" id="Phobius"/>
    </source>
</evidence>
<dbReference type="PRINTS" id="PR00664">
    <property type="entry name" value="OCTOPAMINER"/>
</dbReference>
<feature type="domain" description="G-protein coupled receptors family 1 profile" evidence="13">
    <location>
        <begin position="55"/>
        <end position="401"/>
    </location>
</feature>
<dbReference type="Pfam" id="PF00001">
    <property type="entry name" value="7tm_1"/>
    <property type="match status" value="1"/>
</dbReference>
<feature type="transmembrane region" description="Helical" evidence="12">
    <location>
        <begin position="155"/>
        <end position="175"/>
    </location>
</feature>
<accession>A0ABM1EKS2</accession>
<feature type="transmembrane region" description="Helical" evidence="12">
    <location>
        <begin position="112"/>
        <end position="134"/>
    </location>
</feature>
<feature type="transmembrane region" description="Helical" evidence="12">
    <location>
        <begin position="385"/>
        <end position="404"/>
    </location>
</feature>
<evidence type="ECO:0000256" key="5">
    <source>
        <dbReference type="ARBA" id="ARBA00023040"/>
    </source>
</evidence>
<dbReference type="PROSITE" id="PS00237">
    <property type="entry name" value="G_PROTEIN_RECEP_F1_1"/>
    <property type="match status" value="1"/>
</dbReference>
<keyword evidence="6 12" id="KW-0472">Membrane</keyword>
<dbReference type="InterPro" id="IPR002002">
    <property type="entry name" value="Octopmn_rcpt"/>
</dbReference>
<dbReference type="InterPro" id="IPR017452">
    <property type="entry name" value="GPCR_Rhodpsn_7TM"/>
</dbReference>
<organism evidence="14 15">
    <name type="scientific">Priapulus caudatus</name>
    <name type="common">Priapulid worm</name>
    <dbReference type="NCBI Taxonomy" id="37621"/>
    <lineage>
        <taxon>Eukaryota</taxon>
        <taxon>Metazoa</taxon>
        <taxon>Ecdysozoa</taxon>
        <taxon>Scalidophora</taxon>
        <taxon>Priapulida</taxon>
        <taxon>Priapulimorpha</taxon>
        <taxon>Priapulimorphida</taxon>
        <taxon>Priapulidae</taxon>
        <taxon>Priapulus</taxon>
    </lineage>
</organism>
<evidence type="ECO:0000256" key="3">
    <source>
        <dbReference type="ARBA" id="ARBA00022692"/>
    </source>
</evidence>
<evidence type="ECO:0000256" key="6">
    <source>
        <dbReference type="ARBA" id="ARBA00023136"/>
    </source>
</evidence>
<keyword evidence="4 12" id="KW-1133">Transmembrane helix</keyword>
<evidence type="ECO:0000256" key="1">
    <source>
        <dbReference type="ARBA" id="ARBA00004651"/>
    </source>
</evidence>
<proteinExistence type="inferred from homology"/>
<dbReference type="RefSeq" id="XP_014672793.1">
    <property type="nucleotide sequence ID" value="XM_014817307.1"/>
</dbReference>
<dbReference type="Gene3D" id="1.20.1070.10">
    <property type="entry name" value="Rhodopsin 7-helix transmembrane proteins"/>
    <property type="match status" value="1"/>
</dbReference>
<dbReference type="PRINTS" id="PR00237">
    <property type="entry name" value="GPCRRHODOPSN"/>
</dbReference>
<sequence>MKPRTPNAPAAVVLLNASHANNNTNNTADVDGLPMYESVCVAFVLSLLIVVTVAGNVLVMLSVFTYKPLRQVQNFFIVSLAFADTFVALLVMPFSVVNFIAGYWVFGEGFCYVWLTCDVLCCTASILNLCAIAMDRYYAIHDPINYAQKRTKRRVLTIIFLVWLISSLISIPPLIGWNDWTEDVDPDRPKICRLTEERGYIIYSSSGSFYIPLVIMATVYFKIFLATRRRLRERAKATKHIMEASSTVRATRADLQSDTVLGDDTSAAVAMYEMSRASLPSDGQQREVNDNHGVFKGQNTLTVGGGKSSRRGSSAKEPLERRCSRQVRSFLEGKQKISLSKERRAAKTLGIIMGVFVLCWLPFFLMYVILPFCARCRASERLQNFITWLGYVNSCLNPLIYTIFNIDFRRAFQKILSVK</sequence>
<reference evidence="15" key="1">
    <citation type="submission" date="2025-08" db="UniProtKB">
        <authorList>
            <consortium name="RefSeq"/>
        </authorList>
    </citation>
    <scope>IDENTIFICATION</scope>
</reference>
<evidence type="ECO:0000256" key="2">
    <source>
        <dbReference type="ARBA" id="ARBA00022475"/>
    </source>
</evidence>
<feature type="region of interest" description="Disordered" evidence="11">
    <location>
        <begin position="295"/>
        <end position="319"/>
    </location>
</feature>
<evidence type="ECO:0000256" key="8">
    <source>
        <dbReference type="ARBA" id="ARBA00023180"/>
    </source>
</evidence>
<evidence type="ECO:0000256" key="11">
    <source>
        <dbReference type="SAM" id="MobiDB-lite"/>
    </source>
</evidence>
<feature type="transmembrane region" description="Helical" evidence="12">
    <location>
        <begin position="349"/>
        <end position="370"/>
    </location>
</feature>
<keyword evidence="7 10" id="KW-0675">Receptor</keyword>
<protein>
    <submittedName>
        <fullName evidence="15">Tyramine/octopamine receptor-like</fullName>
    </submittedName>
</protein>
<evidence type="ECO:0000313" key="14">
    <source>
        <dbReference type="Proteomes" id="UP000695022"/>
    </source>
</evidence>
<keyword evidence="5 10" id="KW-0297">G-protein coupled receptor</keyword>
<feature type="transmembrane region" description="Helical" evidence="12">
    <location>
        <begin position="36"/>
        <end position="63"/>
    </location>
</feature>
<dbReference type="SUPFAM" id="SSF81321">
    <property type="entry name" value="Family A G protein-coupled receptor-like"/>
    <property type="match status" value="1"/>
</dbReference>
<evidence type="ECO:0000256" key="10">
    <source>
        <dbReference type="RuleBase" id="RU000688"/>
    </source>
</evidence>
<dbReference type="Proteomes" id="UP000695022">
    <property type="component" value="Unplaced"/>
</dbReference>
<gene>
    <name evidence="15" type="primary">LOC106813226</name>
</gene>
<keyword evidence="3 10" id="KW-0812">Transmembrane</keyword>
<keyword evidence="2" id="KW-1003">Cell membrane</keyword>
<keyword evidence="14" id="KW-1185">Reference proteome</keyword>
<keyword evidence="8" id="KW-0325">Glycoprotein</keyword>
<dbReference type="PANTHER" id="PTHR24248">
    <property type="entry name" value="ADRENERGIC RECEPTOR-RELATED G-PROTEIN COUPLED RECEPTOR"/>
    <property type="match status" value="1"/>
</dbReference>
<feature type="transmembrane region" description="Helical" evidence="12">
    <location>
        <begin position="75"/>
        <end position="106"/>
    </location>
</feature>
<keyword evidence="9 10" id="KW-0807">Transducer</keyword>
<evidence type="ECO:0000256" key="9">
    <source>
        <dbReference type="ARBA" id="ARBA00023224"/>
    </source>
</evidence>
<comment type="subcellular location">
    <subcellularLocation>
        <location evidence="1">Cell membrane</location>
        <topology evidence="1">Multi-pass membrane protein</topology>
    </subcellularLocation>
</comment>
<dbReference type="GeneID" id="106813226"/>
<name>A0ABM1EKS2_PRICU</name>
<feature type="transmembrane region" description="Helical" evidence="12">
    <location>
        <begin position="209"/>
        <end position="227"/>
    </location>
</feature>
<dbReference type="InterPro" id="IPR000276">
    <property type="entry name" value="GPCR_Rhodpsn"/>
</dbReference>
<dbReference type="PANTHER" id="PTHR24248:SF174">
    <property type="entry name" value="TYRAMINE_OCTOPAMINE RECEPTOR"/>
    <property type="match status" value="1"/>
</dbReference>
<comment type="similarity">
    <text evidence="10">Belongs to the G-protein coupled receptor 1 family.</text>
</comment>
<evidence type="ECO:0000313" key="15">
    <source>
        <dbReference type="RefSeq" id="XP_014672793.1"/>
    </source>
</evidence>
<dbReference type="PROSITE" id="PS50262">
    <property type="entry name" value="G_PROTEIN_RECEP_F1_2"/>
    <property type="match status" value="1"/>
</dbReference>
<evidence type="ECO:0000256" key="7">
    <source>
        <dbReference type="ARBA" id="ARBA00023170"/>
    </source>
</evidence>
<dbReference type="CDD" id="cd15060">
    <property type="entry name" value="7tmA_tyramine_octopamine_R-like"/>
    <property type="match status" value="1"/>
</dbReference>
<dbReference type="SMART" id="SM01381">
    <property type="entry name" value="7TM_GPCR_Srsx"/>
    <property type="match status" value="1"/>
</dbReference>